<organism evidence="2 3">
    <name type="scientific">Amniculicola lignicola CBS 123094</name>
    <dbReference type="NCBI Taxonomy" id="1392246"/>
    <lineage>
        <taxon>Eukaryota</taxon>
        <taxon>Fungi</taxon>
        <taxon>Dikarya</taxon>
        <taxon>Ascomycota</taxon>
        <taxon>Pezizomycotina</taxon>
        <taxon>Dothideomycetes</taxon>
        <taxon>Pleosporomycetidae</taxon>
        <taxon>Pleosporales</taxon>
        <taxon>Amniculicolaceae</taxon>
        <taxon>Amniculicola</taxon>
    </lineage>
</organism>
<name>A0A6A5WVP9_9PLEO</name>
<feature type="compositionally biased region" description="Basic and acidic residues" evidence="1">
    <location>
        <begin position="557"/>
        <end position="566"/>
    </location>
</feature>
<feature type="compositionally biased region" description="Polar residues" evidence="1">
    <location>
        <begin position="7"/>
        <end position="22"/>
    </location>
</feature>
<feature type="region of interest" description="Disordered" evidence="1">
    <location>
        <begin position="89"/>
        <end position="157"/>
    </location>
</feature>
<evidence type="ECO:0000313" key="2">
    <source>
        <dbReference type="EMBL" id="KAF2001696.1"/>
    </source>
</evidence>
<feature type="compositionally biased region" description="Acidic residues" evidence="1">
    <location>
        <begin position="227"/>
        <end position="237"/>
    </location>
</feature>
<dbReference type="OrthoDB" id="10249311at2759"/>
<proteinExistence type="predicted"/>
<feature type="region of interest" description="Disordered" evidence="1">
    <location>
        <begin position="1"/>
        <end position="75"/>
    </location>
</feature>
<feature type="compositionally biased region" description="Low complexity" evidence="1">
    <location>
        <begin position="183"/>
        <end position="196"/>
    </location>
</feature>
<feature type="compositionally biased region" description="Basic and acidic residues" evidence="1">
    <location>
        <begin position="145"/>
        <end position="157"/>
    </location>
</feature>
<feature type="compositionally biased region" description="Basic and acidic residues" evidence="1">
    <location>
        <begin position="465"/>
        <end position="490"/>
    </location>
</feature>
<dbReference type="EMBL" id="ML977581">
    <property type="protein sequence ID" value="KAF2001696.1"/>
    <property type="molecule type" value="Genomic_DNA"/>
</dbReference>
<dbReference type="Proteomes" id="UP000799779">
    <property type="component" value="Unassembled WGS sequence"/>
</dbReference>
<feature type="compositionally biased region" description="Polar residues" evidence="1">
    <location>
        <begin position="35"/>
        <end position="47"/>
    </location>
</feature>
<gene>
    <name evidence="2" type="ORF">P154DRAFT_158039</name>
</gene>
<sequence>MAVASPHQPQTVQQLTPPSSSHGGQGTWDFAVPVQDQTSYADQQPLMSQDEFPTHPNTSRQPLAAQPNGFSKPHRANTFESQRQYYDEDQGHLAPNRVNELQRKESDISSDPDSVLEYYNRTEGKKASKNAPAAAMKGAKKKERRGTGKDEPVKDESYWIHRDKLAQIEIREMEEAGFRVGRASRSNSRSQSTTSAQKDRKNSVSSDPTHGEDERPDHRRVISPIPAEDEEVDDDPAQWDLRTPEEIAADNERAEMENWALPRQNHILRPSTSRIPIAKTSPLPVGHTHAEPRSRKGSNNWSGDTIAVNGARMRSGSNASAVFLDEPEIHREPSRTPQRTEFGKAVTGSPPKTKVAGKPTPGSGNRKNGTQRSSSQAKPRVTSGSSPLKRPGTSGGSISRPGTSHRPEGEAPWIATMYKPDPRLPPDQQIIPTHAKRMQQEQWESEGKAGNIYDRDFKLLNPIEFENRSSNRNSRVESMEFERPSEDREWPIPSPTKNPTPNNLDAKSPTSEQGAWKLTPTIPQSPRIPSPNPMQRQAPVITPAKPKTTTRLPEPPVQEKEEEKKGCCCIVM</sequence>
<accession>A0A6A5WVP9</accession>
<feature type="compositionally biased region" description="Basic and acidic residues" evidence="1">
    <location>
        <begin position="209"/>
        <end position="220"/>
    </location>
</feature>
<feature type="compositionally biased region" description="Basic and acidic residues" evidence="1">
    <location>
        <begin position="242"/>
        <end position="256"/>
    </location>
</feature>
<feature type="region of interest" description="Disordered" evidence="1">
    <location>
        <begin position="178"/>
        <end position="572"/>
    </location>
</feature>
<reference evidence="2" key="1">
    <citation type="journal article" date="2020" name="Stud. Mycol.">
        <title>101 Dothideomycetes genomes: a test case for predicting lifestyles and emergence of pathogens.</title>
        <authorList>
            <person name="Haridas S."/>
            <person name="Albert R."/>
            <person name="Binder M."/>
            <person name="Bloem J."/>
            <person name="Labutti K."/>
            <person name="Salamov A."/>
            <person name="Andreopoulos B."/>
            <person name="Baker S."/>
            <person name="Barry K."/>
            <person name="Bills G."/>
            <person name="Bluhm B."/>
            <person name="Cannon C."/>
            <person name="Castanera R."/>
            <person name="Culley D."/>
            <person name="Daum C."/>
            <person name="Ezra D."/>
            <person name="Gonzalez J."/>
            <person name="Henrissat B."/>
            <person name="Kuo A."/>
            <person name="Liang C."/>
            <person name="Lipzen A."/>
            <person name="Lutzoni F."/>
            <person name="Magnuson J."/>
            <person name="Mondo S."/>
            <person name="Nolan M."/>
            <person name="Ohm R."/>
            <person name="Pangilinan J."/>
            <person name="Park H.-J."/>
            <person name="Ramirez L."/>
            <person name="Alfaro M."/>
            <person name="Sun H."/>
            <person name="Tritt A."/>
            <person name="Yoshinaga Y."/>
            <person name="Zwiers L.-H."/>
            <person name="Turgeon B."/>
            <person name="Goodwin S."/>
            <person name="Spatafora J."/>
            <person name="Crous P."/>
            <person name="Grigoriev I."/>
        </authorList>
    </citation>
    <scope>NUCLEOTIDE SEQUENCE</scope>
    <source>
        <strain evidence="2">CBS 123094</strain>
    </source>
</reference>
<protein>
    <submittedName>
        <fullName evidence="2">Uncharacterized protein</fullName>
    </submittedName>
</protein>
<evidence type="ECO:0000256" key="1">
    <source>
        <dbReference type="SAM" id="MobiDB-lite"/>
    </source>
</evidence>
<feature type="compositionally biased region" description="Polar residues" evidence="1">
    <location>
        <begin position="499"/>
        <end position="513"/>
    </location>
</feature>
<evidence type="ECO:0000313" key="3">
    <source>
        <dbReference type="Proteomes" id="UP000799779"/>
    </source>
</evidence>
<keyword evidence="3" id="KW-1185">Reference proteome</keyword>
<feature type="compositionally biased region" description="Polar residues" evidence="1">
    <location>
        <begin position="362"/>
        <end position="386"/>
    </location>
</feature>
<dbReference type="AlphaFoldDB" id="A0A6A5WVP9"/>